<feature type="transmembrane region" description="Helical" evidence="1">
    <location>
        <begin position="57"/>
        <end position="78"/>
    </location>
</feature>
<proteinExistence type="predicted"/>
<evidence type="ECO:0000313" key="3">
    <source>
        <dbReference type="Proteomes" id="UP000198287"/>
    </source>
</evidence>
<sequence length="401" mass="46311">MTTPNKKKKKEFALLPSQFLDIYSSTFDKPYFERRPLAWNITSKQLIRVPFTSCKMYWFNVCVVVMAMNGTLLSVLLWRQYRYGSNSTWIVSFFPVVTTLILAAFLLTVMFAYWSSGVADLVGKMIALERRLMTESLPHIRKQVPCYKTLVRFMKFQNYFIIFFCFYASAVGTLTDLCPHGFIMTEYFGAYLAKYWILRWTVKTASFVIMTVGLLESNQMTIMSTTVISSILLPWERITILVANLSYATKSQFNNVAWNYRQMQVVAIIGRKIVMTMLSIIFVGWLIVISGFNYVTLKLYGKMPFVVYIVAPYISALITVVVYLLLPALISIHTKWKDGLGNLKLGKVRKSEERMIVSSIPIWGLECGLSATSFYRIEEDYKAEFFMNVVNNTWNLLLTFP</sequence>
<protein>
    <submittedName>
        <fullName evidence="2">Uncharacterized protein</fullName>
    </submittedName>
</protein>
<comment type="caution">
    <text evidence="2">The sequence shown here is derived from an EMBL/GenBank/DDBJ whole genome shotgun (WGS) entry which is preliminary data.</text>
</comment>
<feature type="transmembrane region" description="Helical" evidence="1">
    <location>
        <begin position="305"/>
        <end position="326"/>
    </location>
</feature>
<keyword evidence="3" id="KW-1185">Reference proteome</keyword>
<feature type="transmembrane region" description="Helical" evidence="1">
    <location>
        <begin position="195"/>
        <end position="215"/>
    </location>
</feature>
<dbReference type="Proteomes" id="UP000198287">
    <property type="component" value="Unassembled WGS sequence"/>
</dbReference>
<keyword evidence="1" id="KW-0472">Membrane</keyword>
<accession>A0A226EAH6</accession>
<gene>
    <name evidence="2" type="ORF">Fcan01_10413</name>
</gene>
<feature type="transmembrane region" description="Helical" evidence="1">
    <location>
        <begin position="158"/>
        <end position="175"/>
    </location>
</feature>
<feature type="transmembrane region" description="Helical" evidence="1">
    <location>
        <begin position="90"/>
        <end position="114"/>
    </location>
</feature>
<name>A0A226EAH6_FOLCA</name>
<evidence type="ECO:0000256" key="1">
    <source>
        <dbReference type="SAM" id="Phobius"/>
    </source>
</evidence>
<dbReference type="EMBL" id="LNIX01000005">
    <property type="protein sequence ID" value="OXA54555.1"/>
    <property type="molecule type" value="Genomic_DNA"/>
</dbReference>
<dbReference type="AlphaFoldDB" id="A0A226EAH6"/>
<keyword evidence="1" id="KW-1133">Transmembrane helix</keyword>
<reference evidence="2 3" key="1">
    <citation type="submission" date="2015-12" db="EMBL/GenBank/DDBJ databases">
        <title>The genome of Folsomia candida.</title>
        <authorList>
            <person name="Faddeeva A."/>
            <person name="Derks M.F."/>
            <person name="Anvar Y."/>
            <person name="Smit S."/>
            <person name="Van Straalen N."/>
            <person name="Roelofs D."/>
        </authorList>
    </citation>
    <scope>NUCLEOTIDE SEQUENCE [LARGE SCALE GENOMIC DNA]</scope>
    <source>
        <strain evidence="2 3">VU population</strain>
        <tissue evidence="2">Whole body</tissue>
    </source>
</reference>
<feature type="transmembrane region" description="Helical" evidence="1">
    <location>
        <begin position="273"/>
        <end position="293"/>
    </location>
</feature>
<organism evidence="2 3">
    <name type="scientific">Folsomia candida</name>
    <name type="common">Springtail</name>
    <dbReference type="NCBI Taxonomy" id="158441"/>
    <lineage>
        <taxon>Eukaryota</taxon>
        <taxon>Metazoa</taxon>
        <taxon>Ecdysozoa</taxon>
        <taxon>Arthropoda</taxon>
        <taxon>Hexapoda</taxon>
        <taxon>Collembola</taxon>
        <taxon>Entomobryomorpha</taxon>
        <taxon>Isotomoidea</taxon>
        <taxon>Isotomidae</taxon>
        <taxon>Proisotominae</taxon>
        <taxon>Folsomia</taxon>
    </lineage>
</organism>
<keyword evidence="1" id="KW-0812">Transmembrane</keyword>
<evidence type="ECO:0000313" key="2">
    <source>
        <dbReference type="EMBL" id="OXA54555.1"/>
    </source>
</evidence>